<evidence type="ECO:0000313" key="2">
    <source>
        <dbReference type="EMBL" id="MCC4477427.1"/>
    </source>
</evidence>
<protein>
    <submittedName>
        <fullName evidence="2">Uncharacterized protein</fullName>
    </submittedName>
</protein>
<comment type="caution">
    <text evidence="2">The sequence shown here is derived from an EMBL/GenBank/DDBJ whole genome shotgun (WGS) entry which is preliminary data.</text>
</comment>
<dbReference type="EMBL" id="JAJGWB010000114">
    <property type="protein sequence ID" value="MCC4477427.1"/>
    <property type="molecule type" value="Genomic_DNA"/>
</dbReference>
<keyword evidence="1" id="KW-1133">Transmembrane helix</keyword>
<proteinExistence type="predicted"/>
<keyword evidence="1" id="KW-0472">Membrane</keyword>
<feature type="transmembrane region" description="Helical" evidence="1">
    <location>
        <begin position="21"/>
        <end position="43"/>
    </location>
</feature>
<organism evidence="2 3">
    <name type="scientific">Limosilactobacillus reuteri</name>
    <name type="common">Lactobacillus reuteri</name>
    <dbReference type="NCBI Taxonomy" id="1598"/>
    <lineage>
        <taxon>Bacteria</taxon>
        <taxon>Bacillati</taxon>
        <taxon>Bacillota</taxon>
        <taxon>Bacilli</taxon>
        <taxon>Lactobacillales</taxon>
        <taxon>Lactobacillaceae</taxon>
        <taxon>Limosilactobacillus</taxon>
    </lineage>
</organism>
<sequence>MKYISDYIPQLCITAVLIAEIAFKASSEVVTGTIALFALSFWFSD</sequence>
<name>A0AAW4X4V0_LIMRT</name>
<dbReference type="RefSeq" id="WP_228340729.1">
    <property type="nucleotide sequence ID" value="NZ_JAJGWA010000115.1"/>
</dbReference>
<dbReference type="Proteomes" id="UP001198026">
    <property type="component" value="Unassembled WGS sequence"/>
</dbReference>
<reference evidence="2" key="1">
    <citation type="submission" date="2021-10" db="EMBL/GenBank/DDBJ databases">
        <title>Evolutionary history and lifestyle of the vertebrate symbiont Limosilactobacillus reuteri.</title>
        <authorList>
            <person name="Zheng J."/>
            <person name="Li F."/>
            <person name="Gaenzle M."/>
            <person name="Walter J."/>
        </authorList>
    </citation>
    <scope>NUCLEOTIDE SEQUENCE</scope>
    <source>
        <strain evidence="2">GQ_1_3_1</strain>
    </source>
</reference>
<keyword evidence="1" id="KW-0812">Transmembrane</keyword>
<gene>
    <name evidence="2" type="ORF">LMB76_04240</name>
</gene>
<dbReference type="AlphaFoldDB" id="A0AAW4X4V0"/>
<accession>A0AAW4X4V0</accession>
<evidence type="ECO:0000313" key="3">
    <source>
        <dbReference type="Proteomes" id="UP001198026"/>
    </source>
</evidence>
<evidence type="ECO:0000256" key="1">
    <source>
        <dbReference type="SAM" id="Phobius"/>
    </source>
</evidence>